<name>A0A1M6K6G9_9FIRM</name>
<dbReference type="PANTHER" id="PTHR10457:SF7">
    <property type="entry name" value="GALACTOKINASE-RELATED"/>
    <property type="match status" value="1"/>
</dbReference>
<comment type="similarity">
    <text evidence="1 11">Belongs to the GHMP kinase family. GalK subfamily.</text>
</comment>
<feature type="domain" description="Galactokinase N-terminal" evidence="15">
    <location>
        <begin position="8"/>
        <end position="58"/>
    </location>
</feature>
<dbReference type="GO" id="GO:0004335">
    <property type="term" value="F:galactokinase activity"/>
    <property type="evidence" value="ECO:0007669"/>
    <property type="project" value="UniProtKB-UniRule"/>
</dbReference>
<dbReference type="InterPro" id="IPR006204">
    <property type="entry name" value="GHMP_kinase_N_dom"/>
</dbReference>
<keyword evidence="5 11" id="KW-0547">Nucleotide-binding</keyword>
<comment type="catalytic activity">
    <reaction evidence="11">
        <text>alpha-D-galactose + ATP = alpha-D-galactose 1-phosphate + ADP + H(+)</text>
        <dbReference type="Rhea" id="RHEA:13553"/>
        <dbReference type="ChEBI" id="CHEBI:15378"/>
        <dbReference type="ChEBI" id="CHEBI:28061"/>
        <dbReference type="ChEBI" id="CHEBI:30616"/>
        <dbReference type="ChEBI" id="CHEBI:58336"/>
        <dbReference type="ChEBI" id="CHEBI:456216"/>
        <dbReference type="EC" id="2.7.1.6"/>
    </reaction>
</comment>
<dbReference type="InterPro" id="IPR019741">
    <property type="entry name" value="Galactokinase_CS"/>
</dbReference>
<dbReference type="Pfam" id="PF00288">
    <property type="entry name" value="GHMP_kinases_N"/>
    <property type="match status" value="1"/>
</dbReference>
<dbReference type="STRING" id="1120989.SAMN02745227_00003"/>
<evidence type="ECO:0000259" key="13">
    <source>
        <dbReference type="Pfam" id="PF00288"/>
    </source>
</evidence>
<dbReference type="InterPro" id="IPR014721">
    <property type="entry name" value="Ribsml_uS5_D2-typ_fold_subgr"/>
</dbReference>
<feature type="domain" description="GHMP kinase C-terminal" evidence="14">
    <location>
        <begin position="279"/>
        <end position="354"/>
    </location>
</feature>
<keyword evidence="2 11" id="KW-0963">Cytoplasm</keyword>
<evidence type="ECO:0000256" key="1">
    <source>
        <dbReference type="ARBA" id="ARBA00006566"/>
    </source>
</evidence>
<dbReference type="EMBL" id="FRAI01000005">
    <property type="protein sequence ID" value="SHJ54420.1"/>
    <property type="molecule type" value="Genomic_DNA"/>
</dbReference>
<gene>
    <name evidence="11" type="primary">galK</name>
    <name evidence="16" type="ORF">SAMN02745227_00003</name>
</gene>
<protein>
    <recommendedName>
        <fullName evidence="11 12">Galactokinase</fullName>
        <ecNumber evidence="11 12">2.7.1.6</ecNumber>
    </recommendedName>
    <alternativeName>
        <fullName evidence="11">Galactose kinase</fullName>
    </alternativeName>
</protein>
<keyword evidence="6 11" id="KW-0418">Kinase</keyword>
<keyword evidence="9 11" id="KW-0299">Galactose metabolism</keyword>
<evidence type="ECO:0000313" key="17">
    <source>
        <dbReference type="Proteomes" id="UP000243547"/>
    </source>
</evidence>
<evidence type="ECO:0000256" key="5">
    <source>
        <dbReference type="ARBA" id="ARBA00022741"/>
    </source>
</evidence>
<feature type="binding site" evidence="11">
    <location>
        <begin position="34"/>
        <end position="37"/>
    </location>
    <ligand>
        <name>substrate</name>
    </ligand>
</feature>
<dbReference type="InterPro" id="IPR006203">
    <property type="entry name" value="GHMP_knse_ATP-bd_CS"/>
</dbReference>
<evidence type="ECO:0000256" key="9">
    <source>
        <dbReference type="ARBA" id="ARBA00023144"/>
    </source>
</evidence>
<dbReference type="AlphaFoldDB" id="A0A1M6K6G9"/>
<evidence type="ECO:0000256" key="10">
    <source>
        <dbReference type="ARBA" id="ARBA00023277"/>
    </source>
</evidence>
<dbReference type="Proteomes" id="UP000243547">
    <property type="component" value="Unassembled WGS sequence"/>
</dbReference>
<dbReference type="HAMAP" id="MF_00246">
    <property type="entry name" value="Galactokinase"/>
    <property type="match status" value="1"/>
</dbReference>
<feature type="binding site" evidence="11">
    <location>
        <position position="219"/>
    </location>
    <ligand>
        <name>substrate</name>
    </ligand>
</feature>
<dbReference type="Gene3D" id="3.30.70.890">
    <property type="entry name" value="GHMP kinase, C-terminal domain"/>
    <property type="match status" value="1"/>
</dbReference>
<evidence type="ECO:0000256" key="6">
    <source>
        <dbReference type="ARBA" id="ARBA00022777"/>
    </source>
</evidence>
<evidence type="ECO:0000256" key="11">
    <source>
        <dbReference type="HAMAP-Rule" id="MF_00246"/>
    </source>
</evidence>
<evidence type="ECO:0000256" key="12">
    <source>
        <dbReference type="NCBIfam" id="TIGR00131"/>
    </source>
</evidence>
<sequence>MEIGYLQKEFEKVFGGGGSLRTFFAPGRVNIIGEHIDYNGGYVFPCAIDLGTYLVARKREDRLIRGYSANFPGVVEVNLDNLEYKGSRGWFNYVTGVFSFMKVSDYGFDLFFYGDLPNGAGLSSSASIELVTAYCINNFYNLNIDKVDLALLCQQVENRYIGVKCGIMDQFSIAMGKKDHGILLNCNTLEYQYIPFNLQDKSLVIINSNIQRSLASSQYNERRESCEKALEILKKYIDVDYLCDISENRWNDLKGYIEDERMRKRAKHAITENERVKRAVEALKGDDIGQLGKLMYQSHLSLKEDYEVSVEGLDLLVDLAKSYPGVWGSRLTGAGFGGCTISIVDNDRVEGFVKYIEGNYRQRTGIVAECYVTKVSEGVREVK</sequence>
<dbReference type="GO" id="GO:0005524">
    <property type="term" value="F:ATP binding"/>
    <property type="evidence" value="ECO:0007669"/>
    <property type="project" value="UniProtKB-UniRule"/>
</dbReference>
<dbReference type="InterPro" id="IPR006206">
    <property type="entry name" value="Mevalonate/galactokinase"/>
</dbReference>
<dbReference type="PANTHER" id="PTHR10457">
    <property type="entry name" value="MEVALONATE KINASE/GALACTOKINASE"/>
    <property type="match status" value="1"/>
</dbReference>
<evidence type="ECO:0000256" key="3">
    <source>
        <dbReference type="ARBA" id="ARBA00022679"/>
    </source>
</evidence>
<feature type="binding site" evidence="11">
    <location>
        <position position="125"/>
    </location>
    <ligand>
        <name>Mg(2+)</name>
        <dbReference type="ChEBI" id="CHEBI:18420"/>
    </ligand>
</feature>
<evidence type="ECO:0000256" key="4">
    <source>
        <dbReference type="ARBA" id="ARBA00022723"/>
    </source>
</evidence>
<dbReference type="Pfam" id="PF08544">
    <property type="entry name" value="GHMP_kinases_C"/>
    <property type="match status" value="1"/>
</dbReference>
<organism evidence="16 17">
    <name type="scientific">Anaerobranca californiensis DSM 14826</name>
    <dbReference type="NCBI Taxonomy" id="1120989"/>
    <lineage>
        <taxon>Bacteria</taxon>
        <taxon>Bacillati</taxon>
        <taxon>Bacillota</taxon>
        <taxon>Clostridia</taxon>
        <taxon>Eubacteriales</taxon>
        <taxon>Proteinivoracaceae</taxon>
        <taxon>Anaerobranca</taxon>
    </lineage>
</organism>
<dbReference type="Pfam" id="PF10509">
    <property type="entry name" value="GalKase_gal_bdg"/>
    <property type="match status" value="1"/>
</dbReference>
<dbReference type="PROSITE" id="PS00627">
    <property type="entry name" value="GHMP_KINASES_ATP"/>
    <property type="match status" value="1"/>
</dbReference>
<evidence type="ECO:0000256" key="2">
    <source>
        <dbReference type="ARBA" id="ARBA00022490"/>
    </source>
</evidence>
<comment type="pathway">
    <text evidence="11">Carbohydrate metabolism; galactose metabolism.</text>
</comment>
<keyword evidence="17" id="KW-1185">Reference proteome</keyword>
<dbReference type="InterPro" id="IPR022963">
    <property type="entry name" value="Galactokinase_bac"/>
</dbReference>
<keyword evidence="4 11" id="KW-0479">Metal-binding</keyword>
<evidence type="ECO:0000259" key="15">
    <source>
        <dbReference type="Pfam" id="PF10509"/>
    </source>
</evidence>
<feature type="binding site" evidence="11">
    <location>
        <position position="68"/>
    </location>
    <ligand>
        <name>ATP</name>
        <dbReference type="ChEBI" id="CHEBI:30616"/>
    </ligand>
</feature>
<dbReference type="SUPFAM" id="SSF55060">
    <property type="entry name" value="GHMP Kinase, C-terminal domain"/>
    <property type="match status" value="1"/>
</dbReference>
<dbReference type="SUPFAM" id="SSF54211">
    <property type="entry name" value="Ribosomal protein S5 domain 2-like"/>
    <property type="match status" value="1"/>
</dbReference>
<evidence type="ECO:0000259" key="14">
    <source>
        <dbReference type="Pfam" id="PF08544"/>
    </source>
</evidence>
<dbReference type="InterPro" id="IPR020568">
    <property type="entry name" value="Ribosomal_Su5_D2-typ_SF"/>
</dbReference>
<dbReference type="InterPro" id="IPR036554">
    <property type="entry name" value="GHMP_kinase_C_sf"/>
</dbReference>
<keyword evidence="7 11" id="KW-0067">ATP-binding</keyword>
<feature type="active site" description="Proton acceptor" evidence="11">
    <location>
        <position position="169"/>
    </location>
</feature>
<dbReference type="InterPro" id="IPR019539">
    <property type="entry name" value="GalKase_N"/>
</dbReference>
<dbReference type="GO" id="GO:0006012">
    <property type="term" value="P:galactose metabolic process"/>
    <property type="evidence" value="ECO:0007669"/>
    <property type="project" value="UniProtKB-UniRule"/>
</dbReference>
<dbReference type="RefSeq" id="WP_084672303.1">
    <property type="nucleotide sequence ID" value="NZ_FRAI01000005.1"/>
</dbReference>
<dbReference type="FunFam" id="3.30.230.10:FF:000017">
    <property type="entry name" value="Galactokinase"/>
    <property type="match status" value="1"/>
</dbReference>
<dbReference type="GO" id="GO:0000287">
    <property type="term" value="F:magnesium ion binding"/>
    <property type="evidence" value="ECO:0007669"/>
    <property type="project" value="UniProtKB-UniRule"/>
</dbReference>
<feature type="binding site" evidence="11">
    <location>
        <position position="157"/>
    </location>
    <ligand>
        <name>Mg(2+)</name>
        <dbReference type="ChEBI" id="CHEBI:18420"/>
    </ligand>
</feature>
<dbReference type="GO" id="GO:0005829">
    <property type="term" value="C:cytosol"/>
    <property type="evidence" value="ECO:0007669"/>
    <property type="project" value="TreeGrafter"/>
</dbReference>
<evidence type="ECO:0000256" key="8">
    <source>
        <dbReference type="ARBA" id="ARBA00022842"/>
    </source>
</evidence>
<dbReference type="InterPro" id="IPR000705">
    <property type="entry name" value="Galactokinase"/>
</dbReference>
<dbReference type="PRINTS" id="PR00473">
    <property type="entry name" value="GALCTOKINASE"/>
</dbReference>
<dbReference type="PROSITE" id="PS00106">
    <property type="entry name" value="GALACTOKINASE"/>
    <property type="match status" value="1"/>
</dbReference>
<keyword evidence="3 11" id="KW-0808">Transferase</keyword>
<dbReference type="EC" id="2.7.1.6" evidence="11 12"/>
<dbReference type="PIRSF" id="PIRSF000530">
    <property type="entry name" value="Galactokinase"/>
    <property type="match status" value="1"/>
</dbReference>
<dbReference type="InterPro" id="IPR013750">
    <property type="entry name" value="GHMP_kinase_C_dom"/>
</dbReference>
<evidence type="ECO:0000256" key="7">
    <source>
        <dbReference type="ARBA" id="ARBA00022840"/>
    </source>
</evidence>
<accession>A0A1M6K6G9</accession>
<feature type="site" description="Transition state stabilizer" evidence="11">
    <location>
        <position position="28"/>
    </location>
</feature>
<reference evidence="17" key="1">
    <citation type="submission" date="2016-11" db="EMBL/GenBank/DDBJ databases">
        <authorList>
            <person name="Varghese N."/>
            <person name="Submissions S."/>
        </authorList>
    </citation>
    <scope>NUCLEOTIDE SEQUENCE [LARGE SCALE GENOMIC DNA]</scope>
    <source>
        <strain evidence="17">DSM 14826</strain>
    </source>
</reference>
<proteinExistence type="inferred from homology"/>
<evidence type="ECO:0000313" key="16">
    <source>
        <dbReference type="EMBL" id="SHJ54420.1"/>
    </source>
</evidence>
<dbReference type="UniPathway" id="UPA00214"/>
<feature type="binding site" evidence="11">
    <location>
        <begin position="119"/>
        <end position="125"/>
    </location>
    <ligand>
        <name>ATP</name>
        <dbReference type="ChEBI" id="CHEBI:30616"/>
    </ligand>
</feature>
<dbReference type="Gene3D" id="3.30.230.10">
    <property type="match status" value="1"/>
</dbReference>
<feature type="domain" description="GHMP kinase N-terminal" evidence="13">
    <location>
        <begin position="92"/>
        <end position="177"/>
    </location>
</feature>
<keyword evidence="10 11" id="KW-0119">Carbohydrate metabolism</keyword>
<dbReference type="NCBIfam" id="NF003705">
    <property type="entry name" value="PRK05322.1"/>
    <property type="match status" value="1"/>
</dbReference>
<comment type="subcellular location">
    <subcellularLocation>
        <location evidence="11">Cytoplasm</location>
    </subcellularLocation>
</comment>
<dbReference type="FunFam" id="3.30.70.890:FF:000001">
    <property type="entry name" value="Galactokinase"/>
    <property type="match status" value="1"/>
</dbReference>
<keyword evidence="8 11" id="KW-0460">Magnesium</keyword>
<dbReference type="NCBIfam" id="TIGR00131">
    <property type="entry name" value="gal_kin"/>
    <property type="match status" value="1"/>
</dbReference>
<dbReference type="PRINTS" id="PR00959">
    <property type="entry name" value="MEVGALKINASE"/>
</dbReference>
<comment type="function">
    <text evidence="11">Catalyzes the transfer of the gamma-phosphate of ATP to D-galactose to form alpha-D-galactose-1-phosphate (Gal-1-P).</text>
</comment>